<keyword evidence="23" id="KW-1185">Reference proteome</keyword>
<keyword evidence="12 18" id="KW-1133">Transmembrane helix</keyword>
<comment type="similarity">
    <text evidence="5">Belongs to the fatty acid desaturase type 1 family.</text>
</comment>
<evidence type="ECO:0000313" key="22">
    <source>
        <dbReference type="EMBL" id="CTR09541.1"/>
    </source>
</evidence>
<dbReference type="Pfam" id="PF01246">
    <property type="entry name" value="Ribosomal_L24e"/>
    <property type="match status" value="1"/>
</dbReference>
<evidence type="ECO:0000256" key="15">
    <source>
        <dbReference type="ARBA" id="ARBA00023098"/>
    </source>
</evidence>
<evidence type="ECO:0000256" key="9">
    <source>
        <dbReference type="ARBA" id="ARBA00022692"/>
    </source>
</evidence>
<dbReference type="PANTHER" id="PTHR19353">
    <property type="entry name" value="FATTY ACID DESATURASE 2"/>
    <property type="match status" value="1"/>
</dbReference>
<evidence type="ECO:0000256" key="8">
    <source>
        <dbReference type="ARBA" id="ARBA00022617"/>
    </source>
</evidence>
<evidence type="ECO:0000256" key="13">
    <source>
        <dbReference type="ARBA" id="ARBA00023002"/>
    </source>
</evidence>
<reference evidence="22 23" key="1">
    <citation type="submission" date="2015-07" db="EMBL/GenBank/DDBJ databases">
        <authorList>
            <person name="Cajimat M.N.B."/>
            <person name="Milazzo M.L."/>
            <person name="Fulhorst C.F."/>
        </authorList>
    </citation>
    <scope>NUCLEOTIDE SEQUENCE [LARGE SCALE GENOMIC DNA]</scope>
    <source>
        <strain evidence="22">Single colony</strain>
    </source>
</reference>
<feature type="region of interest" description="Disordered" evidence="17">
    <location>
        <begin position="1"/>
        <end position="40"/>
    </location>
</feature>
<dbReference type="InterPro" id="IPR005804">
    <property type="entry name" value="FA_desaturase_dom"/>
</dbReference>
<feature type="transmembrane region" description="Helical" evidence="18">
    <location>
        <begin position="1128"/>
        <end position="1149"/>
    </location>
</feature>
<keyword evidence="11" id="KW-0746">Sphingolipid metabolism</keyword>
<evidence type="ECO:0000256" key="10">
    <source>
        <dbReference type="ARBA" id="ARBA00022723"/>
    </source>
</evidence>
<feature type="compositionally biased region" description="Basic and acidic residues" evidence="17">
    <location>
        <begin position="924"/>
        <end position="938"/>
    </location>
</feature>
<feature type="transmembrane region" description="Helical" evidence="18">
    <location>
        <begin position="1161"/>
        <end position="1180"/>
    </location>
</feature>
<evidence type="ECO:0000313" key="23">
    <source>
        <dbReference type="Proteomes" id="UP000199069"/>
    </source>
</evidence>
<keyword evidence="15" id="KW-0443">Lipid metabolism</keyword>
<dbReference type="InterPro" id="IPR012171">
    <property type="entry name" value="Fatty_acid_desaturase"/>
</dbReference>
<dbReference type="Pfam" id="PF00487">
    <property type="entry name" value="FA_desaturase"/>
    <property type="match status" value="1"/>
</dbReference>
<feature type="region of interest" description="Disordered" evidence="17">
    <location>
        <begin position="670"/>
        <end position="706"/>
    </location>
</feature>
<evidence type="ECO:0000256" key="4">
    <source>
        <dbReference type="ARBA" id="ARBA00005647"/>
    </source>
</evidence>
<dbReference type="Proteomes" id="UP000199069">
    <property type="component" value="Unassembled WGS sequence"/>
</dbReference>
<evidence type="ECO:0000256" key="16">
    <source>
        <dbReference type="ARBA" id="ARBA00023136"/>
    </source>
</evidence>
<keyword evidence="14" id="KW-0408">Iron</keyword>
<sequence length="1510" mass="169539">MLMSFGTPTKERTESAYAPLPSNDSDRRHGPTPRTKLQQPFWRPTTVAASLALVFLAAFTLHGPSPISPSSLIRPVHPSDASLAPWERLHQLNADYDPAKEPFGTGNARLDLYRNEMLAAIRETFGNTSTTSVPMLYGEDEELLEDMLCHLDLGCSDFKPIPKRVFTHGEGNTSLTHLLEWQQLNPSLLELQLSDNEDLRTWVGRRFASSSIPELFDSLPSPAYQDNLSRFLTLLTTGGLFTSPTSHPLRSIADWSRTAVDITDRVLAPSYDPLSPPSLIVGVEWTGYTVKNSLNPLFSRSAGLAFGTFGATPGHPVLVDAVRSIWRSARIVEAGKEEGGAGGWSAKADGRGVLHFDPQAGNAEREWTGAGVLTDAVARYLRTRWATSFALISRSPVPVRIGDVLLLPMGSLNARRTHFAKLLDCCLTTPIALASLPALSSAQLALVSLRPDLPILVRQRAYHAFTVRKTAYHASNGPRTRDAILEVNLDFDVPPSLDQLETDKLLVLQFSPVCESPELADLAGELVCERIRRAVLRGILRVSRACVRWDGGERAEEEMRVRVEEGGLRLVREREEEEGYLLEAGQMREVVYIAGADDGHTSMDCTLSLSLSRLSLSSVVSIRDCTVTLELGMLPATDEAFVGLRMKVAQWAKEGGFEVRVVRPKKRYSAPSASHDYDFDSHVRKKSRSPPDDEENRWTEQEKEEEDDGLSECWQFVSRKKVEAEWSPGFYVRQFALLRSIAPLYPFPCPSFSKHETALLSFAPDPDSLPPLPERVGYEEDERWGRHEARERLAVEWVFREKVGRGRVDLSTTRQILLSPSLPLSQPIYHSLRTYLRTVSKLIDARDALREAYEYVGGEVLRERKGERGTRDPIERLMRVVGELRDNPGSFVSSKEESLFLQRKNPRKIAWTVVYRRVNKKGVTEEGKAAKKEKESKKVKNPANKVPQGAKVSRAQAGKGALLVLHPPLVYRIPQSWLRLHPGGQHSILHYVGRDASCEIEGYHSGRTVSERMGRWVVGRVEVDESEGGEGWRDMVPPVQLGMWLVPLPTITVTSPPASPAKPRSTSSSKTASETRALTTEMVDPPLSKEDYAKLPLTAAYQAHLRRSHRKLHQRIHSLGLTSPPPFLAGYGPSLLIYSFLALLSIALYRRASSTHSTWDWFAAAIALGAFWHQVTFVAHDAGHTGLTGSWWIDRLWGVGIADFLGGLSIGWWCDNHNVHHLVTNAPEHDPDIQHLPFFAISTRFFESIRSTYYNRILTFDAFARRFLPHQHKLYYLVMCFARFNLFALSYAFVLTNWPARRSPLFNLRMLELVGLVCFWAWFGGVVLRGIDSPGHRWLYLVVSFAVTSPLHVQIVLSHFSQPVSILPPSSSQSLYPLPPSALELLESHPHRQLRTTMDISCPTYLDPLHGGLNFQTPHHLFPRIPRFRFRAVAKEIEKWVEEENKLVEERDGGRYWNGLRLGENERLEYKKMTFVEGNKSVLGVLRDVADQVGLLAKVAEKEAKGELHH</sequence>
<dbReference type="EMBL" id="CWKI01000010">
    <property type="protein sequence ID" value="CTR09541.1"/>
    <property type="molecule type" value="Genomic_DNA"/>
</dbReference>
<evidence type="ECO:0000256" key="7">
    <source>
        <dbReference type="ARBA" id="ARBA00016939"/>
    </source>
</evidence>
<keyword evidence="13" id="KW-0560">Oxidoreductase</keyword>
<dbReference type="EC" id="1.14.19.18" evidence="6"/>
<gene>
    <name evidence="22" type="primary">FGENESH: predicted gene_10.239</name>
    <name evidence="22" type="ORF">BN2166_0054020</name>
</gene>
<keyword evidence="10" id="KW-0479">Metal-binding</keyword>
<feature type="transmembrane region" description="Helical" evidence="18">
    <location>
        <begin position="1192"/>
        <end position="1214"/>
    </location>
</feature>
<organism evidence="22 23">
    <name type="scientific">Rhodotorula toruloides</name>
    <name type="common">Yeast</name>
    <name type="synonym">Rhodosporidium toruloides</name>
    <dbReference type="NCBI Taxonomy" id="5286"/>
    <lineage>
        <taxon>Eukaryota</taxon>
        <taxon>Fungi</taxon>
        <taxon>Dikarya</taxon>
        <taxon>Basidiomycota</taxon>
        <taxon>Pucciniomycotina</taxon>
        <taxon>Microbotryomycetes</taxon>
        <taxon>Sporidiobolales</taxon>
        <taxon>Sporidiobolaceae</taxon>
        <taxon>Rhodotorula</taxon>
    </lineage>
</organism>
<dbReference type="GO" id="GO:0006665">
    <property type="term" value="P:sphingolipid metabolic process"/>
    <property type="evidence" value="ECO:0007669"/>
    <property type="project" value="UniProtKB-UniPathway"/>
</dbReference>
<evidence type="ECO:0000256" key="1">
    <source>
        <dbReference type="ARBA" id="ARBA00004141"/>
    </source>
</evidence>
<keyword evidence="8" id="KW-0349">Heme</keyword>
<comment type="pathway">
    <text evidence="2">Lipid metabolism; sphingolipid metabolism.</text>
</comment>
<comment type="pathway">
    <text evidence="3">Sphingolipid metabolism.</text>
</comment>
<dbReference type="GO" id="GO:0016717">
    <property type="term" value="F:oxidoreductase activity, acting on paired donors, with oxidation of a pair of donors resulting in the reduction of molecular oxygen to two molecules of water"/>
    <property type="evidence" value="ECO:0007669"/>
    <property type="project" value="TreeGrafter"/>
</dbReference>
<dbReference type="Pfam" id="PF00173">
    <property type="entry name" value="Cyt-b5"/>
    <property type="match status" value="1"/>
</dbReference>
<proteinExistence type="inferred from homology"/>
<feature type="region of interest" description="Disordered" evidence="17">
    <location>
        <begin position="924"/>
        <end position="952"/>
    </location>
</feature>
<protein>
    <recommendedName>
        <fullName evidence="7">Delta 8-(E)-sphingolipid desaturase</fullName>
        <ecNumber evidence="6">1.14.19.18</ecNumber>
    </recommendedName>
</protein>
<feature type="transmembrane region" description="Helical" evidence="18">
    <location>
        <begin position="1313"/>
        <end position="1331"/>
    </location>
</feature>
<dbReference type="UniPathway" id="UPA00222"/>
<comment type="similarity">
    <text evidence="4">Belongs to the eukaryotic ribosomal protein eL24 family.</text>
</comment>
<evidence type="ECO:0000256" key="3">
    <source>
        <dbReference type="ARBA" id="ARBA00004991"/>
    </source>
</evidence>
<evidence type="ECO:0000256" key="5">
    <source>
        <dbReference type="ARBA" id="ARBA00009295"/>
    </source>
</evidence>
<comment type="subcellular location">
    <subcellularLocation>
        <location evidence="1">Membrane</location>
        <topology evidence="1">Multi-pass membrane protein</topology>
    </subcellularLocation>
</comment>
<feature type="region of interest" description="Disordered" evidence="17">
    <location>
        <begin position="1055"/>
        <end position="1079"/>
    </location>
</feature>
<name>A0A0K3CQQ9_RHOTO</name>
<evidence type="ECO:0000259" key="20">
    <source>
        <dbReference type="Pfam" id="PF00487"/>
    </source>
</evidence>
<dbReference type="InterPro" id="IPR038630">
    <property type="entry name" value="L24e/L24_sf"/>
</dbReference>
<dbReference type="Gene3D" id="3.10.120.10">
    <property type="entry name" value="Cytochrome b5-like heme/steroid binding domain"/>
    <property type="match status" value="1"/>
</dbReference>
<dbReference type="CDD" id="cd03506">
    <property type="entry name" value="Delta6-FADS-like"/>
    <property type="match status" value="1"/>
</dbReference>
<dbReference type="STRING" id="5286.A0A0K3CQQ9"/>
<dbReference type="Gene3D" id="2.30.170.20">
    <property type="entry name" value="Ribosomal protein L24e"/>
    <property type="match status" value="1"/>
</dbReference>
<dbReference type="InterPro" id="IPR036400">
    <property type="entry name" value="Cyt_B5-like_heme/steroid_sf"/>
</dbReference>
<feature type="domain" description="Cytochrome b5 heme-binding" evidence="19">
    <location>
        <begin position="958"/>
        <end position="1021"/>
    </location>
</feature>
<keyword evidence="9 18" id="KW-0812">Transmembrane</keyword>
<accession>A0A0K3CQQ9</accession>
<evidence type="ECO:0000256" key="14">
    <source>
        <dbReference type="ARBA" id="ARBA00023004"/>
    </source>
</evidence>
<feature type="transmembrane region" description="Helical" evidence="18">
    <location>
        <begin position="1338"/>
        <end position="1357"/>
    </location>
</feature>
<dbReference type="InterPro" id="IPR001199">
    <property type="entry name" value="Cyt_B5-like_heme/steroid-bd"/>
</dbReference>
<evidence type="ECO:0000259" key="21">
    <source>
        <dbReference type="Pfam" id="PF01246"/>
    </source>
</evidence>
<evidence type="ECO:0000256" key="12">
    <source>
        <dbReference type="ARBA" id="ARBA00022989"/>
    </source>
</evidence>
<feature type="domain" description="Large ribosomal subunit protein eL24-related N-terminal" evidence="21">
    <location>
        <begin position="890"/>
        <end position="926"/>
    </location>
</feature>
<keyword evidence="16 18" id="KW-0472">Membrane</keyword>
<evidence type="ECO:0000256" key="17">
    <source>
        <dbReference type="SAM" id="MobiDB-lite"/>
    </source>
</evidence>
<dbReference type="PANTHER" id="PTHR19353:SF30">
    <property type="entry name" value="DELTA 8-(E)-SPHINGOLIPID DESATURASE"/>
    <property type="match status" value="1"/>
</dbReference>
<feature type="compositionally biased region" description="Polar residues" evidence="17">
    <location>
        <begin position="1064"/>
        <end position="1078"/>
    </location>
</feature>
<dbReference type="GO" id="GO:0016020">
    <property type="term" value="C:membrane"/>
    <property type="evidence" value="ECO:0007669"/>
    <property type="project" value="UniProtKB-SubCell"/>
</dbReference>
<feature type="transmembrane region" description="Helical" evidence="18">
    <location>
        <begin position="1274"/>
        <end position="1293"/>
    </location>
</feature>
<feature type="domain" description="Fatty acid desaturase" evidence="20">
    <location>
        <begin position="1161"/>
        <end position="1439"/>
    </location>
</feature>
<dbReference type="InterPro" id="IPR000988">
    <property type="entry name" value="Ribosomal_eL24-rel_N"/>
</dbReference>
<evidence type="ECO:0000256" key="2">
    <source>
        <dbReference type="ARBA" id="ARBA00004760"/>
    </source>
</evidence>
<evidence type="ECO:0000259" key="19">
    <source>
        <dbReference type="Pfam" id="PF00173"/>
    </source>
</evidence>
<evidence type="ECO:0000256" key="11">
    <source>
        <dbReference type="ARBA" id="ARBA00022919"/>
    </source>
</evidence>
<evidence type="ECO:0000256" key="18">
    <source>
        <dbReference type="SAM" id="Phobius"/>
    </source>
</evidence>
<evidence type="ECO:0000256" key="6">
    <source>
        <dbReference type="ARBA" id="ARBA00012019"/>
    </source>
</evidence>
<dbReference type="SUPFAM" id="SSF55856">
    <property type="entry name" value="Cytochrome b5-like heme/steroid binding domain"/>
    <property type="match status" value="1"/>
</dbReference>
<dbReference type="GO" id="GO:0046872">
    <property type="term" value="F:metal ion binding"/>
    <property type="evidence" value="ECO:0007669"/>
    <property type="project" value="UniProtKB-KW"/>
</dbReference>